<dbReference type="SUPFAM" id="SSF56784">
    <property type="entry name" value="HAD-like"/>
    <property type="match status" value="1"/>
</dbReference>
<proteinExistence type="predicted"/>
<dbReference type="Gene3D" id="3.40.50.1000">
    <property type="entry name" value="HAD superfamily/HAD-like"/>
    <property type="match status" value="1"/>
</dbReference>
<dbReference type="Pfam" id="PF03767">
    <property type="entry name" value="Acid_phosphat_B"/>
    <property type="match status" value="1"/>
</dbReference>
<sequence length="197" mass="22068">MHLEQNTFTLVVADIDGVLMDNSHRDHLVPTNGGHRTEDWEAFNQACVDDTPIQHMIDLVNYLSLTTGHMAVLCTGRTETCRAITLETLASAGLRPAMCAQTWARRLPEADAASPHWVCNRNMFAHFRPVDDHRKGWEYKAEAVKRMIEFFHPAQVMFIDDDQRNIDAVVAMCAEIGQKIIPITVRPHGGCPAIPAP</sequence>
<dbReference type="InterPro" id="IPR023214">
    <property type="entry name" value="HAD_sf"/>
</dbReference>
<dbReference type="GeneID" id="62680789"/>
<reference evidence="2 3" key="1">
    <citation type="submission" date="2019-08" db="EMBL/GenBank/DDBJ databases">
        <authorList>
            <person name="Zhang R."/>
        </authorList>
    </citation>
    <scope>NUCLEOTIDE SEQUENCE [LARGE SCALE GENOMIC DNA]</scope>
</reference>
<evidence type="ECO:0000313" key="2">
    <source>
        <dbReference type="EMBL" id="QFG04442.1"/>
    </source>
</evidence>
<dbReference type="KEGG" id="vg:62680789"/>
<accession>A0A5J6T5K4</accession>
<dbReference type="InterPro" id="IPR005519">
    <property type="entry name" value="Acid_phosphat_B-like"/>
</dbReference>
<keyword evidence="3" id="KW-1185">Reference proteome</keyword>
<protein>
    <submittedName>
        <fullName evidence="2">Acid phosphatase</fullName>
    </submittedName>
</protein>
<dbReference type="EMBL" id="MN317029">
    <property type="protein sequence ID" value="QFG04442.1"/>
    <property type="molecule type" value="Genomic_DNA"/>
</dbReference>
<organism evidence="2 3">
    <name type="scientific">Aeromonas phage vB_AhyS-A18P4</name>
    <dbReference type="NCBI Taxonomy" id="2608321"/>
    <lineage>
        <taxon>Viruses</taxon>
        <taxon>Duplodnaviria</taxon>
        <taxon>Heunggongvirae</taxon>
        <taxon>Uroviricota</taxon>
        <taxon>Caudoviricetes</taxon>
        <taxon>Casjensviridae</taxon>
        <taxon>Sharonstreetvirus</taxon>
        <taxon>Sharonstreetvirus A18P4</taxon>
    </lineage>
</organism>
<evidence type="ECO:0000256" key="1">
    <source>
        <dbReference type="ARBA" id="ARBA00022729"/>
    </source>
</evidence>
<dbReference type="RefSeq" id="YP_009998207.1">
    <property type="nucleotide sequence ID" value="NC_052984.1"/>
</dbReference>
<evidence type="ECO:0000313" key="3">
    <source>
        <dbReference type="Proteomes" id="UP000326305"/>
    </source>
</evidence>
<keyword evidence="1" id="KW-0732">Signal</keyword>
<dbReference type="InterPro" id="IPR036412">
    <property type="entry name" value="HAD-like_sf"/>
</dbReference>
<dbReference type="Proteomes" id="UP000326305">
    <property type="component" value="Segment"/>
</dbReference>
<name>A0A5J6T5K4_9CAUD</name>